<keyword evidence="3" id="KW-1185">Reference proteome</keyword>
<dbReference type="AlphaFoldDB" id="A0AA35Z4L3"/>
<gene>
    <name evidence="2" type="ORF">LSALG_LOCUS25258</name>
</gene>
<organism evidence="2 3">
    <name type="scientific">Lactuca saligna</name>
    <name type="common">Willowleaf lettuce</name>
    <dbReference type="NCBI Taxonomy" id="75948"/>
    <lineage>
        <taxon>Eukaryota</taxon>
        <taxon>Viridiplantae</taxon>
        <taxon>Streptophyta</taxon>
        <taxon>Embryophyta</taxon>
        <taxon>Tracheophyta</taxon>
        <taxon>Spermatophyta</taxon>
        <taxon>Magnoliopsida</taxon>
        <taxon>eudicotyledons</taxon>
        <taxon>Gunneridae</taxon>
        <taxon>Pentapetalae</taxon>
        <taxon>asterids</taxon>
        <taxon>campanulids</taxon>
        <taxon>Asterales</taxon>
        <taxon>Asteraceae</taxon>
        <taxon>Cichorioideae</taxon>
        <taxon>Cichorieae</taxon>
        <taxon>Lactucinae</taxon>
        <taxon>Lactuca</taxon>
    </lineage>
</organism>
<evidence type="ECO:0000313" key="2">
    <source>
        <dbReference type="EMBL" id="CAI9285803.1"/>
    </source>
</evidence>
<accession>A0AA35Z4L3</accession>
<sequence length="138" mass="14809">MLRRVDPTNPVLVAYLTTINPSIGTGVLLSKDASGPSKKSKASKKGVKASPSKPSIEPVVNVFASSPKKVVMPIVDEFSNPSKEVMPLKSGVLKRLKKMAHKPSGKDAKSKNIRKPQLNSKVVVIRELPTLVSPSSKK</sequence>
<protein>
    <submittedName>
        <fullName evidence="2">Uncharacterized protein</fullName>
    </submittedName>
</protein>
<proteinExistence type="predicted"/>
<dbReference type="Proteomes" id="UP001177003">
    <property type="component" value="Chromosome 5"/>
</dbReference>
<name>A0AA35Z4L3_LACSI</name>
<feature type="compositionally biased region" description="Basic residues" evidence="1">
    <location>
        <begin position="38"/>
        <end position="47"/>
    </location>
</feature>
<evidence type="ECO:0000313" key="3">
    <source>
        <dbReference type="Proteomes" id="UP001177003"/>
    </source>
</evidence>
<feature type="region of interest" description="Disordered" evidence="1">
    <location>
        <begin position="100"/>
        <end position="119"/>
    </location>
</feature>
<evidence type="ECO:0000256" key="1">
    <source>
        <dbReference type="SAM" id="MobiDB-lite"/>
    </source>
</evidence>
<dbReference type="EMBL" id="OX465081">
    <property type="protein sequence ID" value="CAI9285803.1"/>
    <property type="molecule type" value="Genomic_DNA"/>
</dbReference>
<feature type="region of interest" description="Disordered" evidence="1">
    <location>
        <begin position="29"/>
        <end position="54"/>
    </location>
</feature>
<reference evidence="2" key="1">
    <citation type="submission" date="2023-04" db="EMBL/GenBank/DDBJ databases">
        <authorList>
            <person name="Vijverberg K."/>
            <person name="Xiong W."/>
            <person name="Schranz E."/>
        </authorList>
    </citation>
    <scope>NUCLEOTIDE SEQUENCE</scope>
</reference>